<dbReference type="GO" id="GO:0005524">
    <property type="term" value="F:ATP binding"/>
    <property type="evidence" value="ECO:0007669"/>
    <property type="project" value="UniProtKB-KW"/>
</dbReference>
<dbReference type="InterPro" id="IPR003593">
    <property type="entry name" value="AAA+_ATPase"/>
</dbReference>
<dbReference type="PANTHER" id="PTHR43790:SF9">
    <property type="entry name" value="GALACTOFURANOSE TRANSPORTER ATP-BINDING PROTEIN YTFR"/>
    <property type="match status" value="1"/>
</dbReference>
<protein>
    <submittedName>
        <fullName evidence="7">ABC transporter ATP-binding protein</fullName>
    </submittedName>
</protein>
<evidence type="ECO:0000256" key="4">
    <source>
        <dbReference type="ARBA" id="ARBA00022741"/>
    </source>
</evidence>
<evidence type="ECO:0000256" key="1">
    <source>
        <dbReference type="ARBA" id="ARBA00022448"/>
    </source>
</evidence>
<dbReference type="InterPro" id="IPR003439">
    <property type="entry name" value="ABC_transporter-like_ATP-bd"/>
</dbReference>
<dbReference type="SUPFAM" id="SSF52540">
    <property type="entry name" value="P-loop containing nucleoside triphosphate hydrolases"/>
    <property type="match status" value="1"/>
</dbReference>
<dbReference type="PANTHER" id="PTHR43790">
    <property type="entry name" value="CARBOHYDRATE TRANSPORT ATP-BINDING PROTEIN MG119-RELATED"/>
    <property type="match status" value="1"/>
</dbReference>
<dbReference type="CDD" id="cd03216">
    <property type="entry name" value="ABC_Carb_Monos_I"/>
    <property type="match status" value="1"/>
</dbReference>
<keyword evidence="3" id="KW-0677">Repeat</keyword>
<evidence type="ECO:0000256" key="3">
    <source>
        <dbReference type="ARBA" id="ARBA00022737"/>
    </source>
</evidence>
<feature type="domain" description="ABC transporter" evidence="6">
    <location>
        <begin position="9"/>
        <end position="246"/>
    </location>
</feature>
<dbReference type="InterPro" id="IPR017871">
    <property type="entry name" value="ABC_transporter-like_CS"/>
</dbReference>
<reference evidence="7" key="2">
    <citation type="journal article" date="2018" name="ISME J.">
        <title>A dynamic microbial community with high functional redundancy inhabits the cold, oxic subseafloor aquifer.</title>
        <authorList>
            <person name="Tully B.J."/>
            <person name="Wheat C.G."/>
            <person name="Glazer B.T."/>
            <person name="Huber J.A."/>
        </authorList>
    </citation>
    <scope>NUCLEOTIDE SEQUENCE</scope>
    <source>
        <strain evidence="7">NORP83</strain>
    </source>
</reference>
<evidence type="ECO:0000313" key="7">
    <source>
        <dbReference type="EMBL" id="PCI98098.1"/>
    </source>
</evidence>
<dbReference type="SMART" id="SM00382">
    <property type="entry name" value="AAA"/>
    <property type="match status" value="1"/>
</dbReference>
<evidence type="ECO:0000259" key="6">
    <source>
        <dbReference type="PROSITE" id="PS50893"/>
    </source>
</evidence>
<dbReference type="InterPro" id="IPR027417">
    <property type="entry name" value="P-loop_NTPase"/>
</dbReference>
<dbReference type="EMBL" id="NVUS01000024">
    <property type="protein sequence ID" value="PCI98098.1"/>
    <property type="molecule type" value="Genomic_DNA"/>
</dbReference>
<keyword evidence="2" id="KW-0762">Sugar transport</keyword>
<dbReference type="PROSITE" id="PS00211">
    <property type="entry name" value="ABC_TRANSPORTER_1"/>
    <property type="match status" value="1"/>
</dbReference>
<dbReference type="Gene3D" id="3.40.50.300">
    <property type="entry name" value="P-loop containing nucleotide triphosphate hydrolases"/>
    <property type="match status" value="1"/>
</dbReference>
<name>A0A2A4YTB9_9PROT</name>
<proteinExistence type="predicted"/>
<keyword evidence="4" id="KW-0547">Nucleotide-binding</keyword>
<keyword evidence="5 7" id="KW-0067">ATP-binding</keyword>
<organism evidence="7">
    <name type="scientific">OCS116 cluster bacterium</name>
    <dbReference type="NCBI Taxonomy" id="2030921"/>
    <lineage>
        <taxon>Bacteria</taxon>
        <taxon>Pseudomonadati</taxon>
        <taxon>Pseudomonadota</taxon>
        <taxon>Alphaproteobacteria</taxon>
        <taxon>OCS116 cluster</taxon>
    </lineage>
</organism>
<comment type="caution">
    <text evidence="7">The sequence shown here is derived from an EMBL/GenBank/DDBJ whole genome shotgun (WGS) entry which is preliminary data.</text>
</comment>
<dbReference type="InterPro" id="IPR050107">
    <property type="entry name" value="ABC_carbohydrate_import_ATPase"/>
</dbReference>
<evidence type="ECO:0000256" key="2">
    <source>
        <dbReference type="ARBA" id="ARBA00022597"/>
    </source>
</evidence>
<sequence>MTNEKTPLVEMKNISKRFGGVHAVEDVSISLYPGEVVGILGHNGAGKSTLMKMLSGAETIDEGEIIVNGKKANIRNPRESRAYGIETIYQTLALADTLDASANLFLGREITNMFGVLDEAKMELETRKVMKTLNPNFTNITDPVNSMSGGQRQVVAIGRAIYFNAKTLVMDEPTAALGPAETTMVKDLTLRLKAEGIGIFLISHDMGDVFELCDRVMVMKNGKDVGKFDIKDVTRDDILSLIIGGQLPEGWQPRNQK</sequence>
<reference key="1">
    <citation type="submission" date="2017-08" db="EMBL/GenBank/DDBJ databases">
        <title>A dynamic microbial community with high functional redundancy inhabits the cold, oxic subseafloor aquifer.</title>
        <authorList>
            <person name="Tully B.J."/>
            <person name="Wheat C.G."/>
            <person name="Glazer B.T."/>
            <person name="Huber J.A."/>
        </authorList>
    </citation>
    <scope>NUCLEOTIDE SEQUENCE [LARGE SCALE GENOMIC DNA]</scope>
</reference>
<keyword evidence="1" id="KW-0813">Transport</keyword>
<dbReference type="GO" id="GO:0016887">
    <property type="term" value="F:ATP hydrolysis activity"/>
    <property type="evidence" value="ECO:0007669"/>
    <property type="project" value="InterPro"/>
</dbReference>
<dbReference type="Pfam" id="PF00005">
    <property type="entry name" value="ABC_tran"/>
    <property type="match status" value="1"/>
</dbReference>
<accession>A0A2A4YTB9</accession>
<dbReference type="PROSITE" id="PS50893">
    <property type="entry name" value="ABC_TRANSPORTER_2"/>
    <property type="match status" value="1"/>
</dbReference>
<gene>
    <name evidence="7" type="ORF">COB13_14535</name>
</gene>
<evidence type="ECO:0000256" key="5">
    <source>
        <dbReference type="ARBA" id="ARBA00022840"/>
    </source>
</evidence>
<dbReference type="AlphaFoldDB" id="A0A2A4YTB9"/>